<organism evidence="13 14">
    <name type="scientific">Alcanivorax hongdengensis A-11-3</name>
    <dbReference type="NCBI Taxonomy" id="1177179"/>
    <lineage>
        <taxon>Bacteria</taxon>
        <taxon>Pseudomonadati</taxon>
        <taxon>Pseudomonadota</taxon>
        <taxon>Gammaproteobacteria</taxon>
        <taxon>Oceanospirillales</taxon>
        <taxon>Alcanivoracaceae</taxon>
        <taxon>Alcanivorax</taxon>
    </lineage>
</organism>
<accession>L0W9C5</accession>
<dbReference type="Gene3D" id="1.10.40.60">
    <property type="entry name" value="EpsJ-like"/>
    <property type="match status" value="2"/>
</dbReference>
<evidence type="ECO:0000256" key="7">
    <source>
        <dbReference type="ARBA" id="ARBA00022927"/>
    </source>
</evidence>
<gene>
    <name evidence="13" type="ORF">A11A3_12715</name>
</gene>
<evidence type="ECO:0000256" key="2">
    <source>
        <dbReference type="ARBA" id="ARBA00007246"/>
    </source>
</evidence>
<evidence type="ECO:0000256" key="6">
    <source>
        <dbReference type="ARBA" id="ARBA00022692"/>
    </source>
</evidence>
<keyword evidence="14" id="KW-1185">Reference proteome</keyword>
<evidence type="ECO:0000256" key="8">
    <source>
        <dbReference type="ARBA" id="ARBA00022989"/>
    </source>
</evidence>
<dbReference type="InterPro" id="IPR005628">
    <property type="entry name" value="GspK"/>
</dbReference>
<dbReference type="PANTHER" id="PTHR38831">
    <property type="entry name" value="TYPE II SECRETION SYSTEM PROTEIN K"/>
    <property type="match status" value="1"/>
</dbReference>
<evidence type="ECO:0000256" key="10">
    <source>
        <dbReference type="PIRNR" id="PIRNR002786"/>
    </source>
</evidence>
<keyword evidence="9 10" id="KW-0472">Membrane</keyword>
<comment type="caution">
    <text evidence="13">The sequence shown here is derived from an EMBL/GenBank/DDBJ whole genome shotgun (WGS) entry which is preliminary data.</text>
</comment>
<keyword evidence="5 10" id="KW-0997">Cell inner membrane</keyword>
<dbReference type="SUPFAM" id="SSF54523">
    <property type="entry name" value="Pili subunits"/>
    <property type="match status" value="1"/>
</dbReference>
<dbReference type="Pfam" id="PF03934">
    <property type="entry name" value="T2SSK"/>
    <property type="match status" value="1"/>
</dbReference>
<feature type="domain" description="T2SS protein K second SAM-like" evidence="11">
    <location>
        <begin position="220"/>
        <end position="281"/>
    </location>
</feature>
<evidence type="ECO:0000313" key="14">
    <source>
        <dbReference type="Proteomes" id="UP000010164"/>
    </source>
</evidence>
<evidence type="ECO:0000256" key="5">
    <source>
        <dbReference type="ARBA" id="ARBA00022519"/>
    </source>
</evidence>
<dbReference type="EMBL" id="AMRJ01000022">
    <property type="protein sequence ID" value="EKF73589.1"/>
    <property type="molecule type" value="Genomic_DNA"/>
</dbReference>
<evidence type="ECO:0000259" key="11">
    <source>
        <dbReference type="Pfam" id="PF03934"/>
    </source>
</evidence>
<comment type="similarity">
    <text evidence="2 10">Belongs to the GSP K family.</text>
</comment>
<dbReference type="PATRIC" id="fig|1177179.3.peg.2529"/>
<evidence type="ECO:0000256" key="4">
    <source>
        <dbReference type="ARBA" id="ARBA00022475"/>
    </source>
</evidence>
<dbReference type="InterPro" id="IPR049179">
    <property type="entry name" value="T2SSK_SAM-like_2nd"/>
</dbReference>
<dbReference type="STRING" id="1177179.A11A3_12715"/>
<dbReference type="NCBIfam" id="NF037980">
    <property type="entry name" value="T2SS_GspK"/>
    <property type="match status" value="1"/>
</dbReference>
<dbReference type="InterPro" id="IPR045584">
    <property type="entry name" value="Pilin-like"/>
</dbReference>
<feature type="domain" description="T2SS protein K first SAM-like" evidence="12">
    <location>
        <begin position="107"/>
        <end position="197"/>
    </location>
</feature>
<dbReference type="SUPFAM" id="SSF158544">
    <property type="entry name" value="GspK insert domain-like"/>
    <property type="match status" value="1"/>
</dbReference>
<dbReference type="InterPro" id="IPR038072">
    <property type="entry name" value="GspK_central_sf"/>
</dbReference>
<evidence type="ECO:0000256" key="3">
    <source>
        <dbReference type="ARBA" id="ARBA00022448"/>
    </source>
</evidence>
<name>L0W9C5_9GAMM</name>
<dbReference type="Proteomes" id="UP000010164">
    <property type="component" value="Unassembled WGS sequence"/>
</dbReference>
<dbReference type="GO" id="GO:0009306">
    <property type="term" value="P:protein secretion"/>
    <property type="evidence" value="ECO:0007669"/>
    <property type="project" value="InterPro"/>
</dbReference>
<dbReference type="PIRSF" id="PIRSF002786">
    <property type="entry name" value="XcpX"/>
    <property type="match status" value="1"/>
</dbReference>
<keyword evidence="7" id="KW-0653">Protein transport</keyword>
<evidence type="ECO:0000256" key="1">
    <source>
        <dbReference type="ARBA" id="ARBA00004533"/>
    </source>
</evidence>
<dbReference type="InterPro" id="IPR049031">
    <property type="entry name" value="T2SSK_SAM-like_1st"/>
</dbReference>
<evidence type="ECO:0000256" key="9">
    <source>
        <dbReference type="ARBA" id="ARBA00023136"/>
    </source>
</evidence>
<protein>
    <recommendedName>
        <fullName evidence="10">Type II secretion system protein K</fullName>
    </recommendedName>
</protein>
<keyword evidence="6" id="KW-0812">Transmembrane</keyword>
<dbReference type="Pfam" id="PF21687">
    <property type="entry name" value="T2SSK_1st"/>
    <property type="match status" value="1"/>
</dbReference>
<keyword evidence="8" id="KW-1133">Transmembrane helix</keyword>
<sequence>MKQRQQGMALVIVLLLFAIISTITAEVLFRQDRFLTRADNLLQWDKRYQYAMAAEVVAQQALIDDLEDDRSNNAMVDDCVDEKWAVQLPPTPYEDAILTASVQDLQGRFNLNWLVTSEGDGFVRNSEAIDELTRLLQQTLPDPGKASLMANEMADWIDSNNIVDGVEGAEDPDYRNRRTPNMPIAHESELRAIRSFTLKDEFADPQSWGLFTALPLGTVLNVNTASPQVLDAVVGNLAGEAGVEAITKARADEPIDDIAQLLQQSPFDKLDSDKRDQLSARLGVSSEYFQVMVDVEVDGQVSRLVSRLHRGSEEGAGTDVFSRQVMPLLTPLEPSCNPFYNSDNAKNNDQGQ</sequence>
<keyword evidence="3 10" id="KW-0813">Transport</keyword>
<keyword evidence="4 10" id="KW-1003">Cell membrane</keyword>
<evidence type="ECO:0000313" key="13">
    <source>
        <dbReference type="EMBL" id="EKF73589.1"/>
    </source>
</evidence>
<dbReference type="Gene3D" id="3.30.1300.30">
    <property type="entry name" value="GSPII I/J protein-like"/>
    <property type="match status" value="1"/>
</dbReference>
<dbReference type="AlphaFoldDB" id="L0W9C5"/>
<dbReference type="GO" id="GO:0005886">
    <property type="term" value="C:plasma membrane"/>
    <property type="evidence" value="ECO:0007669"/>
    <property type="project" value="UniProtKB-SubCell"/>
</dbReference>
<dbReference type="OrthoDB" id="9788973at2"/>
<comment type="subcellular location">
    <subcellularLocation>
        <location evidence="1 10">Cell inner membrane</location>
    </subcellularLocation>
</comment>
<reference evidence="13 14" key="1">
    <citation type="journal article" date="2012" name="J. Bacteriol.">
        <title>Genome Sequence of the Alkane-Degrading Bacterium Alcanivorax hongdengensis Type Strain A-11-3.</title>
        <authorList>
            <person name="Lai Q."/>
            <person name="Shao Z."/>
        </authorList>
    </citation>
    <scope>NUCLEOTIDE SEQUENCE [LARGE SCALE GENOMIC DNA]</scope>
    <source>
        <strain evidence="13 14">A-11-3</strain>
    </source>
</reference>
<proteinExistence type="inferred from homology"/>
<dbReference type="PANTHER" id="PTHR38831:SF1">
    <property type="entry name" value="TYPE II SECRETION SYSTEM PROTEIN K-RELATED"/>
    <property type="match status" value="1"/>
</dbReference>
<dbReference type="eggNOG" id="COG3156">
    <property type="taxonomic scope" value="Bacteria"/>
</dbReference>
<evidence type="ECO:0000259" key="12">
    <source>
        <dbReference type="Pfam" id="PF21687"/>
    </source>
</evidence>